<sequence>MLKLVFSKISKANLQNFDIFNLTGPKWYPIKGSVDALRKYIVKCGGQHIAFGKLAQEYNTNILGLKLGEDLVVVVFTYDIIRHILRSEDFESRPDNFFIRLRSMGDKKGITCADGERWSSQRGFLVKHFRNLGFGKEEMQKMIQEEVGDILSILECNGSNIEVGKLFSPAVISILWNLTAGFRIKRTDRRLEKILNLLARRSKIFDMAGGRLNMFPWLRFIMPEKSGYKLMMDINQEMKAFFMDVIKEHYINWNEQKNGDLIYEFITEMKKNIPNSYFTEDQLVMVCADMLIAGAQTTSNTLDFAFLMMILHENIQKKVQAELDKVCQSDVPIQYSHRVRYMNT</sequence>
<evidence type="ECO:0000313" key="1">
    <source>
        <dbReference type="EMBL" id="KAI4470910.1"/>
    </source>
</evidence>
<dbReference type="EMBL" id="CM043015">
    <property type="protein sequence ID" value="KAI4470910.1"/>
    <property type="molecule type" value="Genomic_DNA"/>
</dbReference>
<gene>
    <name evidence="1" type="ORF">MML48_1g00435</name>
</gene>
<organism evidence="1 2">
    <name type="scientific">Holotrichia oblita</name>
    <name type="common">Chafer beetle</name>
    <dbReference type="NCBI Taxonomy" id="644536"/>
    <lineage>
        <taxon>Eukaryota</taxon>
        <taxon>Metazoa</taxon>
        <taxon>Ecdysozoa</taxon>
        <taxon>Arthropoda</taxon>
        <taxon>Hexapoda</taxon>
        <taxon>Insecta</taxon>
        <taxon>Pterygota</taxon>
        <taxon>Neoptera</taxon>
        <taxon>Endopterygota</taxon>
        <taxon>Coleoptera</taxon>
        <taxon>Polyphaga</taxon>
        <taxon>Scarabaeiformia</taxon>
        <taxon>Scarabaeidae</taxon>
        <taxon>Melolonthinae</taxon>
        <taxon>Holotrichia</taxon>
    </lineage>
</organism>
<reference evidence="1" key="1">
    <citation type="submission" date="2022-04" db="EMBL/GenBank/DDBJ databases">
        <title>Chromosome-scale genome assembly of Holotrichia oblita Faldermann.</title>
        <authorList>
            <person name="Rongchong L."/>
        </authorList>
    </citation>
    <scope>NUCLEOTIDE SEQUENCE</scope>
    <source>
        <strain evidence="1">81SQS9</strain>
    </source>
</reference>
<accession>A0ACB9TVS1</accession>
<protein>
    <submittedName>
        <fullName evidence="1">Heme-binding monooxygenase family</fullName>
    </submittedName>
</protein>
<keyword evidence="1" id="KW-0503">Monooxygenase</keyword>
<dbReference type="Proteomes" id="UP001056778">
    <property type="component" value="Chromosome 1"/>
</dbReference>
<keyword evidence="1" id="KW-0560">Oxidoreductase</keyword>
<proteinExistence type="predicted"/>
<keyword evidence="2" id="KW-1185">Reference proteome</keyword>
<comment type="caution">
    <text evidence="1">The sequence shown here is derived from an EMBL/GenBank/DDBJ whole genome shotgun (WGS) entry which is preliminary data.</text>
</comment>
<evidence type="ECO:0000313" key="2">
    <source>
        <dbReference type="Proteomes" id="UP001056778"/>
    </source>
</evidence>
<name>A0ACB9TVS1_HOLOL</name>